<dbReference type="RefSeq" id="WP_219068095.1">
    <property type="nucleotide sequence ID" value="NZ_CAJUXY010000030.1"/>
</dbReference>
<name>A0ABY4QL49_9MYCO</name>
<keyword evidence="2" id="KW-1185">Reference proteome</keyword>
<accession>A0ABY4QL49</accession>
<organism evidence="1 2">
    <name type="scientific">Candidatus Mycobacterium methanotrophicum</name>
    <dbReference type="NCBI Taxonomy" id="2943498"/>
    <lineage>
        <taxon>Bacteria</taxon>
        <taxon>Bacillati</taxon>
        <taxon>Actinomycetota</taxon>
        <taxon>Actinomycetes</taxon>
        <taxon>Mycobacteriales</taxon>
        <taxon>Mycobacteriaceae</taxon>
        <taxon>Mycobacterium</taxon>
    </lineage>
</organism>
<reference evidence="1" key="1">
    <citation type="submission" date="2022-05" db="EMBL/GenBank/DDBJ databases">
        <title>A methanotrophic Mycobacterium dominates a cave microbial ecosystem.</title>
        <authorList>
            <person name="Van Spanning R.J.M."/>
            <person name="Guan Q."/>
            <person name="Melkonian C."/>
            <person name="Gallant J."/>
            <person name="Polerecky L."/>
            <person name="Flot J.-F."/>
            <person name="Brandt B.W."/>
            <person name="Braster M."/>
            <person name="Iturbe Espinoza P."/>
            <person name="Aerts J."/>
            <person name="Meima-Franke M."/>
            <person name="Piersma S.R."/>
            <person name="Bunduc C."/>
            <person name="Ummels R."/>
            <person name="Pain A."/>
            <person name="Fleming E.J."/>
            <person name="van der Wel N."/>
            <person name="Gherman V.D."/>
            <person name="Sarbu S.M."/>
            <person name="Bodelier P.L.E."/>
            <person name="Bitter W."/>
        </authorList>
    </citation>
    <scope>NUCLEOTIDE SEQUENCE</scope>
    <source>
        <strain evidence="1">Sulfur Cave</strain>
    </source>
</reference>
<proteinExistence type="predicted"/>
<sequence>MITKPAPGVFAMDNQLYREVARKTQSDQARLQAVFEEAERRRALGQSYTLGDYLAEDPGE</sequence>
<evidence type="ECO:0000313" key="2">
    <source>
        <dbReference type="Proteomes" id="UP001056610"/>
    </source>
</evidence>
<dbReference type="EMBL" id="CP097320">
    <property type="protein sequence ID" value="UQX10390.1"/>
    <property type="molecule type" value="Genomic_DNA"/>
</dbReference>
<protein>
    <submittedName>
        <fullName evidence="1">Uncharacterized protein</fullName>
    </submittedName>
</protein>
<gene>
    <name evidence="1" type="ORF">M5I08_20100</name>
</gene>
<evidence type="ECO:0000313" key="1">
    <source>
        <dbReference type="EMBL" id="UQX10390.1"/>
    </source>
</evidence>
<dbReference type="Proteomes" id="UP001056610">
    <property type="component" value="Chromosome"/>
</dbReference>